<gene>
    <name evidence="3" type="ORF">NLI96_g5314</name>
</gene>
<evidence type="ECO:0000259" key="2">
    <source>
        <dbReference type="Pfam" id="PF20151"/>
    </source>
</evidence>
<evidence type="ECO:0000313" key="3">
    <source>
        <dbReference type="EMBL" id="KAJ3484917.1"/>
    </source>
</evidence>
<keyword evidence="1" id="KW-0812">Transmembrane</keyword>
<feature type="transmembrane region" description="Helical" evidence="1">
    <location>
        <begin position="147"/>
        <end position="171"/>
    </location>
</feature>
<name>A0AAD5V4Z1_9APHY</name>
<feature type="transmembrane region" description="Helical" evidence="1">
    <location>
        <begin position="191"/>
        <end position="211"/>
    </location>
</feature>
<dbReference type="Proteomes" id="UP001212997">
    <property type="component" value="Unassembled WGS sequence"/>
</dbReference>
<keyword evidence="1" id="KW-0472">Membrane</keyword>
<evidence type="ECO:0000313" key="4">
    <source>
        <dbReference type="Proteomes" id="UP001212997"/>
    </source>
</evidence>
<reference evidence="3" key="1">
    <citation type="submission" date="2022-07" db="EMBL/GenBank/DDBJ databases">
        <title>Genome Sequence of Physisporinus lineatus.</title>
        <authorList>
            <person name="Buettner E."/>
        </authorList>
    </citation>
    <scope>NUCLEOTIDE SEQUENCE</scope>
    <source>
        <strain evidence="3">VT162</strain>
    </source>
</reference>
<dbReference type="AlphaFoldDB" id="A0AAD5V4Z1"/>
<organism evidence="3 4">
    <name type="scientific">Meripilus lineatus</name>
    <dbReference type="NCBI Taxonomy" id="2056292"/>
    <lineage>
        <taxon>Eukaryota</taxon>
        <taxon>Fungi</taxon>
        <taxon>Dikarya</taxon>
        <taxon>Basidiomycota</taxon>
        <taxon>Agaricomycotina</taxon>
        <taxon>Agaricomycetes</taxon>
        <taxon>Polyporales</taxon>
        <taxon>Meripilaceae</taxon>
        <taxon>Meripilus</taxon>
    </lineage>
</organism>
<dbReference type="InterPro" id="IPR045340">
    <property type="entry name" value="DUF6533"/>
</dbReference>
<feature type="transmembrane region" description="Helical" evidence="1">
    <location>
        <begin position="245"/>
        <end position="265"/>
    </location>
</feature>
<proteinExistence type="predicted"/>
<feature type="transmembrane region" description="Helical" evidence="1">
    <location>
        <begin position="116"/>
        <end position="135"/>
    </location>
</feature>
<keyword evidence="4" id="KW-1185">Reference proteome</keyword>
<evidence type="ECO:0000256" key="1">
    <source>
        <dbReference type="SAM" id="Phobius"/>
    </source>
</evidence>
<comment type="caution">
    <text evidence="3">The sequence shown here is derived from an EMBL/GenBank/DDBJ whole genome shotgun (WGS) entry which is preliminary data.</text>
</comment>
<sequence>MSLNSPWSPDPSKFSELADGFRVVRYITVATYAAWLWDSSLTLSDDFKLFRDFRPSFTNAVYLFSRLSALAFLTATVTFLCTASPLILESNGMPSFMKVLTEAALESKCHQAVRPMIWLSMISLPPNSLLFVIRVRAVFYDSKGIQGFFAILWLAVLAGAFIQPFCVTFTYNSLFHTCIPTTVHPYCTSGSITVMVHDTMVLLAISTRILFSTFIGSWKGRFKTFFGASEMPQVSRLLMRTGQQYYFVTVMVNIATLSIMLNPAFSPIYRAVSFVPNLAIYNIMACRVYRGMKLGFIEDGGKSTFIRSGALTGRSELRFTSVHGVLPISSGGVSSQIGTERDDDMCK</sequence>
<keyword evidence="1" id="KW-1133">Transmembrane helix</keyword>
<protein>
    <recommendedName>
        <fullName evidence="2">DUF6533 domain-containing protein</fullName>
    </recommendedName>
</protein>
<dbReference type="EMBL" id="JANAWD010000171">
    <property type="protein sequence ID" value="KAJ3484917.1"/>
    <property type="molecule type" value="Genomic_DNA"/>
</dbReference>
<feature type="domain" description="DUF6533" evidence="2">
    <location>
        <begin position="26"/>
        <end position="70"/>
    </location>
</feature>
<dbReference type="Pfam" id="PF20151">
    <property type="entry name" value="DUF6533"/>
    <property type="match status" value="1"/>
</dbReference>
<accession>A0AAD5V4Z1</accession>
<feature type="transmembrane region" description="Helical" evidence="1">
    <location>
        <begin position="63"/>
        <end position="88"/>
    </location>
</feature>